<dbReference type="Pfam" id="PF12802">
    <property type="entry name" value="MarR_2"/>
    <property type="match status" value="1"/>
</dbReference>
<protein>
    <submittedName>
        <fullName evidence="2">MarR family transcriptional regulator</fullName>
    </submittedName>
</protein>
<dbReference type="InterPro" id="IPR039422">
    <property type="entry name" value="MarR/SlyA-like"/>
</dbReference>
<gene>
    <name evidence="2" type="ORF">JEQ17_46610</name>
</gene>
<dbReference type="PROSITE" id="PS50995">
    <property type="entry name" value="HTH_MARR_2"/>
    <property type="match status" value="1"/>
</dbReference>
<dbReference type="GO" id="GO:0006950">
    <property type="term" value="P:response to stress"/>
    <property type="evidence" value="ECO:0007669"/>
    <property type="project" value="TreeGrafter"/>
</dbReference>
<evidence type="ECO:0000313" key="2">
    <source>
        <dbReference type="EMBL" id="QQM46163.1"/>
    </source>
</evidence>
<dbReference type="PANTHER" id="PTHR33164">
    <property type="entry name" value="TRANSCRIPTIONAL REGULATOR, MARR FAMILY"/>
    <property type="match status" value="1"/>
</dbReference>
<sequence length="159" mass="17063">MAADTDPAPLSPDELQLWQSLGRLVHALPRALEDDMSRTGVTMTEFAALLLLSSAPDMRMRMSALADAAGLTPSRITRVVDGLSKHGLVRKERHGEDGRGNDAILTESGLHAMEAAQPAHLASARRRFLDQIPEELVPALASTFADLADSLSQPGRTTT</sequence>
<accession>A0A7T7L478</accession>
<dbReference type="Gene3D" id="1.10.10.10">
    <property type="entry name" value="Winged helix-like DNA-binding domain superfamily/Winged helix DNA-binding domain"/>
    <property type="match status" value="1"/>
</dbReference>
<evidence type="ECO:0000313" key="3">
    <source>
        <dbReference type="Proteomes" id="UP000595636"/>
    </source>
</evidence>
<dbReference type="EMBL" id="CP066831">
    <property type="protein sequence ID" value="QQM46163.1"/>
    <property type="molecule type" value="Genomic_DNA"/>
</dbReference>
<dbReference type="Proteomes" id="UP000595636">
    <property type="component" value="Chromosome"/>
</dbReference>
<name>A0A7T7L478_9ACTN</name>
<dbReference type="RefSeq" id="WP_200400997.1">
    <property type="nucleotide sequence ID" value="NZ_CP066831.1"/>
</dbReference>
<feature type="domain" description="HTH marR-type" evidence="1">
    <location>
        <begin position="14"/>
        <end position="153"/>
    </location>
</feature>
<evidence type="ECO:0000259" key="1">
    <source>
        <dbReference type="PROSITE" id="PS50995"/>
    </source>
</evidence>
<dbReference type="KEGG" id="slf:JEQ17_46610"/>
<organism evidence="2 3">
    <name type="scientific">Streptomyces liliifuscus</name>
    <dbReference type="NCBI Taxonomy" id="2797636"/>
    <lineage>
        <taxon>Bacteria</taxon>
        <taxon>Bacillati</taxon>
        <taxon>Actinomycetota</taxon>
        <taxon>Actinomycetes</taxon>
        <taxon>Kitasatosporales</taxon>
        <taxon>Streptomycetaceae</taxon>
        <taxon>Streptomyces</taxon>
    </lineage>
</organism>
<dbReference type="InterPro" id="IPR000835">
    <property type="entry name" value="HTH_MarR-typ"/>
</dbReference>
<dbReference type="PANTHER" id="PTHR33164:SF99">
    <property type="entry name" value="MARR FAMILY REGULATORY PROTEIN"/>
    <property type="match status" value="1"/>
</dbReference>
<dbReference type="InterPro" id="IPR036390">
    <property type="entry name" value="WH_DNA-bd_sf"/>
</dbReference>
<dbReference type="InterPro" id="IPR036388">
    <property type="entry name" value="WH-like_DNA-bd_sf"/>
</dbReference>
<proteinExistence type="predicted"/>
<keyword evidence="3" id="KW-1185">Reference proteome</keyword>
<dbReference type="SMART" id="SM00347">
    <property type="entry name" value="HTH_MARR"/>
    <property type="match status" value="1"/>
</dbReference>
<dbReference type="AlphaFoldDB" id="A0A7T7L478"/>
<dbReference type="SUPFAM" id="SSF46785">
    <property type="entry name" value="Winged helix' DNA-binding domain"/>
    <property type="match status" value="1"/>
</dbReference>
<reference evidence="2 3" key="1">
    <citation type="submission" date="2020-12" db="EMBL/GenBank/DDBJ databases">
        <title>A novel species.</title>
        <authorList>
            <person name="Li K."/>
        </authorList>
    </citation>
    <scope>NUCLEOTIDE SEQUENCE [LARGE SCALE GENOMIC DNA]</scope>
    <source>
        <strain evidence="2 3">ZYC-3</strain>
    </source>
</reference>
<dbReference type="GO" id="GO:0003700">
    <property type="term" value="F:DNA-binding transcription factor activity"/>
    <property type="evidence" value="ECO:0007669"/>
    <property type="project" value="InterPro"/>
</dbReference>